<gene>
    <name evidence="2" type="ORF">PZE19_11490</name>
</gene>
<evidence type="ECO:0000313" key="3">
    <source>
        <dbReference type="Proteomes" id="UP001216907"/>
    </source>
</evidence>
<dbReference type="EMBL" id="JARRAG010000002">
    <property type="protein sequence ID" value="MDG3004400.1"/>
    <property type="molecule type" value="Genomic_DNA"/>
</dbReference>
<organism evidence="2 3">
    <name type="scientific">Paludisphaera mucosa</name>
    <dbReference type="NCBI Taxonomy" id="3030827"/>
    <lineage>
        <taxon>Bacteria</taxon>
        <taxon>Pseudomonadati</taxon>
        <taxon>Planctomycetota</taxon>
        <taxon>Planctomycetia</taxon>
        <taxon>Isosphaerales</taxon>
        <taxon>Isosphaeraceae</taxon>
        <taxon>Paludisphaera</taxon>
    </lineage>
</organism>
<feature type="region of interest" description="Disordered" evidence="1">
    <location>
        <begin position="94"/>
        <end position="124"/>
    </location>
</feature>
<evidence type="ECO:0008006" key="4">
    <source>
        <dbReference type="Google" id="ProtNLM"/>
    </source>
</evidence>
<accession>A0ABT6FA18</accession>
<reference evidence="2 3" key="1">
    <citation type="submission" date="2023-03" db="EMBL/GenBank/DDBJ databases">
        <title>Paludisphaera mucosa sp. nov. a novel planctomycete from northern fen.</title>
        <authorList>
            <person name="Ivanova A."/>
        </authorList>
    </citation>
    <scope>NUCLEOTIDE SEQUENCE [LARGE SCALE GENOMIC DNA]</scope>
    <source>
        <strain evidence="2 3">Pla2</strain>
    </source>
</reference>
<proteinExistence type="predicted"/>
<dbReference type="Proteomes" id="UP001216907">
    <property type="component" value="Unassembled WGS sequence"/>
</dbReference>
<keyword evidence="3" id="KW-1185">Reference proteome</keyword>
<comment type="caution">
    <text evidence="2">The sequence shown here is derived from an EMBL/GenBank/DDBJ whole genome shotgun (WGS) entry which is preliminary data.</text>
</comment>
<evidence type="ECO:0000313" key="2">
    <source>
        <dbReference type="EMBL" id="MDG3004400.1"/>
    </source>
</evidence>
<evidence type="ECO:0000256" key="1">
    <source>
        <dbReference type="SAM" id="MobiDB-lite"/>
    </source>
</evidence>
<protein>
    <recommendedName>
        <fullName evidence="4">Carboxypeptidase regulatory-like domain-containing protein</fullName>
    </recommendedName>
</protein>
<dbReference type="RefSeq" id="WP_277860758.1">
    <property type="nucleotide sequence ID" value="NZ_JARRAG010000002.1"/>
</dbReference>
<sequence length="154" mass="15695">MTPTTPQVRLAALTAVFIVSWGCGGGDGLPRQAVSGKVALDGQPLDSALITFTPTGAGGDSTSGAAQVSGGSFSIPQAEGLIPGNYRVSLSVTKETPVKASRKKETDSVTGEEIPPPTSALGETLPARYNTQSELKADVTQAGPNDFTFALTSK</sequence>
<name>A0ABT6FA18_9BACT</name>